<accession>A0A9P0QTK4</accession>
<dbReference type="AlphaFoldDB" id="A0A9P0QTK4"/>
<gene>
    <name evidence="1" type="ORF">CLIB1423_26S00100</name>
</gene>
<dbReference type="Proteomes" id="UP000837801">
    <property type="component" value="Unassembled WGS sequence"/>
</dbReference>
<sequence length="1139" mass="130354">MTGLKVYSKKWKKGLKKFNSKLINEIHEELQQSAELHSDYQYLIDTGYFHSVLWDNLGTAPSKEHVELIVRLAVYDSTVNDSLNSCNLLEKDILSSKEQFEVLICTILDSITEISKTDSSSYVYYESCFDFLSLLITEHLSNKLIENYSKKMFTISSWKYLKNVDELLSTMPETVQELYTKEVGKKSKEENEKVKDNWAYNLLNWYSVSGKNHPHLKTSIEKFLVVCLSSVSIRFSLRTLVKEIMVPEEDSVLRYITYYPIDEFSYKMKSLEQLETDQLEKFYRLQKTVSASDSSDVLKWFTLLPSIYNLEEADKSAREVLSEFLYNIKDERLLLELAASMNVCQHRKDPFDIPCIIKSILNDLFPPNFDLKSSVADNLDQFDKKDIPGNSEIEEVISGRSANFLSLHHFIQSTFLAYSQSYRKGSFKSTLEILDRLSISKSGEIKGSSKYSSPIKTIELGLDGISSVFLEKDISFTVGNFILLVEILKPNPYGTGELMKKYGVSSSQICIVRSIKNKTCVVVKPNGFPVNLTHYNTIIKLPEDFNGIRLLLEKPNVITSLQLPSLIEDLITKNEFKHAKKLKEFKLDLPNSYQLLKKEFKEIEFEMNGQDRKRMKIEARTVSQNSGPLMVNVDNTGVNIKELDISPGTSIEGELSFECLYSSFSSGLTIIKTLPFSNETFTKSLLSNLLLNFPNEKILVVVPDYASDFKIERGARSIFLSGNLSFDLKQLDNKVKELNSLQATLFAKVDSLSNELRLDNLNFSQSYEDSVILLKRHIEPQWLKFLSKVKITPSNETLQSEYFFRQDIDKSLSFEANLKKIMLSYIEVLSIFEQLKLLNPLRKLDNQSTRHSYIVNTYCNVVQARYQFFRKELQSSELLSLSKKLRFGSVLLTEVHLKTAFESLIPFYFIKSVKRVIVMGNEFVNRESLVSKYKTRTLGPIGPEMHVRSEISSLYHSEAKYLDELPVFNGGFDKCVQIVESKPDAHPRVNIDEAEYIVAIYQYMRALGYKSNSIGILCHSPFQQHLINEVLNKKCVATNCSTGLPHYVNTELGEPLDYILVSMHGCANVLFELKRASTISRLGLYALSAGDNIPKGFQKSSKLRIRIGEDHASTKRSKQTFQVEDSAHMVDYVSQLLKK</sequence>
<protein>
    <submittedName>
        <fullName evidence="1">Uncharacterized protein</fullName>
    </submittedName>
</protein>
<name>A0A9P0QTK4_9ASCO</name>
<evidence type="ECO:0000313" key="1">
    <source>
        <dbReference type="EMBL" id="CAH2355406.1"/>
    </source>
</evidence>
<organism evidence="1 2">
    <name type="scientific">[Candida] railenensis</name>
    <dbReference type="NCBI Taxonomy" id="45579"/>
    <lineage>
        <taxon>Eukaryota</taxon>
        <taxon>Fungi</taxon>
        <taxon>Dikarya</taxon>
        <taxon>Ascomycota</taxon>
        <taxon>Saccharomycotina</taxon>
        <taxon>Pichiomycetes</taxon>
        <taxon>Debaryomycetaceae</taxon>
        <taxon>Kurtzmaniella</taxon>
    </lineage>
</organism>
<dbReference type="OrthoDB" id="4014684at2759"/>
<comment type="caution">
    <text evidence="1">The sequence shown here is derived from an EMBL/GenBank/DDBJ whole genome shotgun (WGS) entry which is preliminary data.</text>
</comment>
<proteinExistence type="predicted"/>
<keyword evidence="2" id="KW-1185">Reference proteome</keyword>
<evidence type="ECO:0000313" key="2">
    <source>
        <dbReference type="Proteomes" id="UP000837801"/>
    </source>
</evidence>
<dbReference type="EMBL" id="CAKXYY010000026">
    <property type="protein sequence ID" value="CAH2355406.1"/>
    <property type="molecule type" value="Genomic_DNA"/>
</dbReference>
<reference evidence="1" key="1">
    <citation type="submission" date="2022-03" db="EMBL/GenBank/DDBJ databases">
        <authorList>
            <person name="Legras J.-L."/>
            <person name="Devillers H."/>
            <person name="Grondin C."/>
        </authorList>
    </citation>
    <scope>NUCLEOTIDE SEQUENCE</scope>
    <source>
        <strain evidence="1">CLIB 1423</strain>
    </source>
</reference>